<gene>
    <name evidence="1" type="ORF">KUCAC02_029030</name>
</gene>
<accession>A0ACB9X4J0</accession>
<dbReference type="EMBL" id="CM043793">
    <property type="protein sequence ID" value="KAI4821079.1"/>
    <property type="molecule type" value="Genomic_DNA"/>
</dbReference>
<organism evidence="1 2">
    <name type="scientific">Chaenocephalus aceratus</name>
    <name type="common">Blackfin icefish</name>
    <name type="synonym">Chaenichthys aceratus</name>
    <dbReference type="NCBI Taxonomy" id="36190"/>
    <lineage>
        <taxon>Eukaryota</taxon>
        <taxon>Metazoa</taxon>
        <taxon>Chordata</taxon>
        <taxon>Craniata</taxon>
        <taxon>Vertebrata</taxon>
        <taxon>Euteleostomi</taxon>
        <taxon>Actinopterygii</taxon>
        <taxon>Neopterygii</taxon>
        <taxon>Teleostei</taxon>
        <taxon>Neoteleostei</taxon>
        <taxon>Acanthomorphata</taxon>
        <taxon>Eupercaria</taxon>
        <taxon>Perciformes</taxon>
        <taxon>Notothenioidei</taxon>
        <taxon>Channichthyidae</taxon>
        <taxon>Chaenocephalus</taxon>
    </lineage>
</organism>
<evidence type="ECO:0000313" key="2">
    <source>
        <dbReference type="Proteomes" id="UP001057452"/>
    </source>
</evidence>
<proteinExistence type="predicted"/>
<comment type="caution">
    <text evidence="1">The sequence shown here is derived from an EMBL/GenBank/DDBJ whole genome shotgun (WGS) entry which is preliminary data.</text>
</comment>
<sequence>MGVKVSLIVAVLFILLDLILTTVLFTQGSHWSVFREEALNFDLLSSVLDLWGCVLLRGPLLLGACIGVSWNKQDGPPRVSTLSTPVLLLCLVIITFALAKMLMLSEQEPLTQPWCLSLICWTCVSSLLVVLIWNQIGKKEAGKSPDRSSRRGCELVGRAEVESESKKEEEEMKSGSGATLGRLLSYCRKDGGLMSVAVLFLLISAVCEAFIPYYYGKAIDSIVVHQSMEYFAKPVITLSALALVSSLAMGEPSLQDADEAGNRLFDENHTGDIISRLSADTTQVSDLISNNINVFLRSIVKGVGFFIFMFGMSWKLTLVTIMGFPFIAVVSKLYGDYYKKLTKEVQTTLAEANKVAEETISSMRTVRSFANEEGEADTYLSKLLVMFQLNKKQALAYAGYMWSSCISELALEIAVLYYGGHLVVSGQMSSGSLISESERQRKCLNIWTGNPNTGLTAPRLRTPARVWWSSKTSRLHTRHAPIPIFSRGCRSCYVPARVTAIVGPSGSGKSSCVSLLENFYRPQRGEVLLDGKPVHTYQHDYLHSKIGLVGQEPVLFARTVEENITYGLSDVSMEAVEQAAATKANAHEFISCLPTGYQTSVGERKAPSCRGGQKNRGWPLQESAGQKPSSPHPGRGQPALWTADSEPHRADGSEQHHAGPTTVLVIAHRLSSGGEGGTTSSSSRAAARLMASEGLYFKLVQRQFWASTRGP</sequence>
<keyword evidence="2" id="KW-1185">Reference proteome</keyword>
<feature type="non-terminal residue" evidence="1">
    <location>
        <position position="711"/>
    </location>
</feature>
<protein>
    <submittedName>
        <fullName evidence="1">Uncharacterized protein</fullName>
    </submittedName>
</protein>
<name>A0ACB9X4J0_CHAAC</name>
<evidence type="ECO:0000313" key="1">
    <source>
        <dbReference type="EMBL" id="KAI4821079.1"/>
    </source>
</evidence>
<dbReference type="Proteomes" id="UP001057452">
    <property type="component" value="Chromosome 9"/>
</dbReference>
<reference evidence="1" key="1">
    <citation type="submission" date="2022-05" db="EMBL/GenBank/DDBJ databases">
        <title>Chromosome-level genome of Chaenocephalus aceratus.</title>
        <authorList>
            <person name="Park H."/>
        </authorList>
    </citation>
    <scope>NUCLEOTIDE SEQUENCE</scope>
    <source>
        <strain evidence="1">KU_202001</strain>
    </source>
</reference>